<protein>
    <recommendedName>
        <fullName evidence="3">Zinc-finger domain-containing protein</fullName>
    </recommendedName>
</protein>
<evidence type="ECO:0000256" key="1">
    <source>
        <dbReference type="SAM" id="MobiDB-lite"/>
    </source>
</evidence>
<reference evidence="2" key="1">
    <citation type="submission" date="2023-03" db="EMBL/GenBank/DDBJ databases">
        <title>Edaphobacter sp.</title>
        <authorList>
            <person name="Huber K.J."/>
            <person name="Papendorf J."/>
            <person name="Pilke C."/>
            <person name="Bunk B."/>
            <person name="Sproeer C."/>
            <person name="Pester M."/>
        </authorList>
    </citation>
    <scope>NUCLEOTIDE SEQUENCE</scope>
    <source>
        <strain evidence="2">DSM 110680</strain>
    </source>
</reference>
<evidence type="ECO:0008006" key="3">
    <source>
        <dbReference type="Google" id="ProtNLM"/>
    </source>
</evidence>
<proteinExistence type="predicted"/>
<dbReference type="RefSeq" id="WP_348265123.1">
    <property type="nucleotide sequence ID" value="NZ_CP121196.1"/>
</dbReference>
<dbReference type="AlphaFoldDB" id="A0AAU7DR38"/>
<gene>
    <name evidence="2" type="ORF">P8935_11410</name>
</gene>
<organism evidence="2">
    <name type="scientific">Telmatobacter sp. DSM 110680</name>
    <dbReference type="NCBI Taxonomy" id="3036704"/>
    <lineage>
        <taxon>Bacteria</taxon>
        <taxon>Pseudomonadati</taxon>
        <taxon>Acidobacteriota</taxon>
        <taxon>Terriglobia</taxon>
        <taxon>Terriglobales</taxon>
        <taxon>Acidobacteriaceae</taxon>
        <taxon>Telmatobacter</taxon>
    </lineage>
</organism>
<evidence type="ECO:0000313" key="2">
    <source>
        <dbReference type="EMBL" id="XBH19901.1"/>
    </source>
</evidence>
<feature type="compositionally biased region" description="Low complexity" evidence="1">
    <location>
        <begin position="130"/>
        <end position="147"/>
    </location>
</feature>
<feature type="region of interest" description="Disordered" evidence="1">
    <location>
        <begin position="127"/>
        <end position="186"/>
    </location>
</feature>
<dbReference type="EMBL" id="CP121196">
    <property type="protein sequence ID" value="XBH19901.1"/>
    <property type="molecule type" value="Genomic_DNA"/>
</dbReference>
<name>A0AAU7DR38_9BACT</name>
<sequence length="259" mass="28451">MTEPFEIPSRLLRELNEAESKHLTYAQLEGFVDSRLESTEEEFVRAHLELCSQCAREMQDLKWFTESCRYREVAAASAAPSPRRRFWAVLGQWFRVPSHGLILAGATMAMVAVVAVLTKLHQPSTSSPIVASKAAPTSSPSTAVAPKQESTVSSPRPESNLEASAKPETVLEAPSSVQGAMGSKQPRYGPRVLSAIEALSYREELAQAPNDPETRAAIAIKYGLYGEAEKEYLKMEAAGGQQAEKARELLKKLKRLRGH</sequence>
<feature type="compositionally biased region" description="Polar residues" evidence="1">
    <location>
        <begin position="148"/>
        <end position="157"/>
    </location>
</feature>
<accession>A0AAU7DR38</accession>